<dbReference type="PANTHER" id="PTHR43180">
    <property type="entry name" value="3-OXOACYL-(ACYL-CARRIER-PROTEIN) REDUCTASE (AFU_ORTHOLOGUE AFUA_6G11210)"/>
    <property type="match status" value="1"/>
</dbReference>
<dbReference type="PANTHER" id="PTHR43180:SF30">
    <property type="entry name" value="MOMILACTONE A SYNTHASE"/>
    <property type="match status" value="1"/>
</dbReference>
<comment type="similarity">
    <text evidence="1">Belongs to the short-chain dehydrogenases/reductases (SDR) family.</text>
</comment>
<dbReference type="PRINTS" id="PR00081">
    <property type="entry name" value="GDHRDH"/>
</dbReference>
<dbReference type="PROSITE" id="PS00061">
    <property type="entry name" value="ADH_SHORT"/>
    <property type="match status" value="1"/>
</dbReference>
<protein>
    <submittedName>
        <fullName evidence="3">Secoisolariciresinol dehydrogenase 2</fullName>
    </submittedName>
</protein>
<evidence type="ECO:0000256" key="1">
    <source>
        <dbReference type="ARBA" id="ARBA00006484"/>
    </source>
</evidence>
<dbReference type="AlphaFoldDB" id="A0A7U3VH25"/>
<dbReference type="InterPro" id="IPR020904">
    <property type="entry name" value="Sc_DH/Rdtase_CS"/>
</dbReference>
<dbReference type="Gene3D" id="3.40.50.720">
    <property type="entry name" value="NAD(P)-binding Rossmann-like Domain"/>
    <property type="match status" value="1"/>
</dbReference>
<dbReference type="EMBL" id="MT725697">
    <property type="protein sequence ID" value="QQM18967.1"/>
    <property type="molecule type" value="mRNA"/>
</dbReference>
<dbReference type="InterPro" id="IPR002347">
    <property type="entry name" value="SDR_fam"/>
</dbReference>
<keyword evidence="2" id="KW-0560">Oxidoreductase</keyword>
<accession>A0A7U3VH25</accession>
<sequence>MASSSFLGPIARRLEGKVAIITGGASGIGASAAKLFHQHGAKVVITDVQDELGQALCQHLHPDLTYAHCDVSNEDDVSKTIDRVVETHGKLDIMFNNAGIGGSMNPRIIDAEKANLEKVLSVNLVGAFLGAKHAARVMVPARQGTILFTSSAAAVICPSLHAYACSKHAVVGLTKTLGAELGQFGIRVNCISPYGAATPGMEKNTGWKAIEIEKLMSRAANLKGVVHTAEDIANAALYLASDESKYVSGLNLVVDGGYSTVNPSLSFALAEANAKS</sequence>
<proteinExistence type="evidence at transcript level"/>
<dbReference type="GO" id="GO:0016491">
    <property type="term" value="F:oxidoreductase activity"/>
    <property type="evidence" value="ECO:0007669"/>
    <property type="project" value="UniProtKB-KW"/>
</dbReference>
<dbReference type="FunFam" id="3.40.50.720:FF:000084">
    <property type="entry name" value="Short-chain dehydrogenase reductase"/>
    <property type="match status" value="1"/>
</dbReference>
<evidence type="ECO:0000256" key="2">
    <source>
        <dbReference type="ARBA" id="ARBA00023002"/>
    </source>
</evidence>
<name>A0A7U3VH25_9MAGN</name>
<dbReference type="SUPFAM" id="SSF51735">
    <property type="entry name" value="NAD(P)-binding Rossmann-fold domains"/>
    <property type="match status" value="1"/>
</dbReference>
<organism evidence="3">
    <name type="scientific">Kadsura heteroclita</name>
    <dbReference type="NCBI Taxonomy" id="124781"/>
    <lineage>
        <taxon>Eukaryota</taxon>
        <taxon>Viridiplantae</taxon>
        <taxon>Streptophyta</taxon>
        <taxon>Embryophyta</taxon>
        <taxon>Tracheophyta</taxon>
        <taxon>Spermatophyta</taxon>
        <taxon>Magnoliopsida</taxon>
        <taxon>Austrobaileyales</taxon>
        <taxon>Schisandraceae</taxon>
        <taxon>Kadsura</taxon>
    </lineage>
</organism>
<dbReference type="PRINTS" id="PR00080">
    <property type="entry name" value="SDRFAMILY"/>
</dbReference>
<evidence type="ECO:0000313" key="3">
    <source>
        <dbReference type="EMBL" id="QQM18967.1"/>
    </source>
</evidence>
<dbReference type="Pfam" id="PF13561">
    <property type="entry name" value="adh_short_C2"/>
    <property type="match status" value="1"/>
</dbReference>
<dbReference type="InterPro" id="IPR036291">
    <property type="entry name" value="NAD(P)-bd_dom_sf"/>
</dbReference>
<reference evidence="3" key="1">
    <citation type="journal article" date="2020" name="Not Bot Hort Agrobot Cluj">
        <title>Transcriptome analysis to identify genes involved in lignan, sesquiterpenoid and triterpenoid biosynthesis in medicinal plant Kadsura heteroclita.</title>
        <authorList>
            <person name="Zhang X."/>
            <person name="Li C."/>
            <person name="Chio C."/>
            <person name="Kameshwar A.K.S."/>
            <person name="Ma T."/>
            <person name="Qin W."/>
        </authorList>
    </citation>
    <scope>NUCLEOTIDE SEQUENCE</scope>
</reference>